<dbReference type="PANTHER" id="PTHR11552:SF115">
    <property type="entry name" value="DEHYDROGENASE XPTC-RELATED"/>
    <property type="match status" value="1"/>
</dbReference>
<dbReference type="GO" id="GO:0016614">
    <property type="term" value="F:oxidoreductase activity, acting on CH-OH group of donors"/>
    <property type="evidence" value="ECO:0007669"/>
    <property type="project" value="InterPro"/>
</dbReference>
<evidence type="ECO:0000256" key="2">
    <source>
        <dbReference type="SAM" id="MobiDB-lite"/>
    </source>
</evidence>
<evidence type="ECO:0000259" key="4">
    <source>
        <dbReference type="PROSITE" id="PS00624"/>
    </source>
</evidence>
<reference evidence="5" key="1">
    <citation type="journal article" date="2008" name="Genome Biol.">
        <title>The genome sequence of the model ascomycete fungus Podospora anserina.</title>
        <authorList>
            <person name="Espagne E."/>
            <person name="Lespinet O."/>
            <person name="Malagnac F."/>
            <person name="Da Silva C."/>
            <person name="Jaillon O."/>
            <person name="Porcel B.M."/>
            <person name="Couloux A."/>
            <person name="Aury J.-M."/>
            <person name="Segurens B."/>
            <person name="Poulain J."/>
            <person name="Anthouard V."/>
            <person name="Grossetete S."/>
            <person name="Khalili H."/>
            <person name="Coppin E."/>
            <person name="Dequard-Chablat M."/>
            <person name="Picard M."/>
            <person name="Contamine V."/>
            <person name="Arnaise S."/>
            <person name="Bourdais A."/>
            <person name="Berteaux-Lecellier V."/>
            <person name="Gautheret D."/>
            <person name="de Vries R.P."/>
            <person name="Battaglia E."/>
            <person name="Coutinho P.M."/>
            <person name="Danchin E.G.J."/>
            <person name="Henrissat B."/>
            <person name="El Khoury R."/>
            <person name="Sainsard-Chanet A."/>
            <person name="Boivin A."/>
            <person name="Pinan-Lucarre B."/>
            <person name="Sellem C.H."/>
            <person name="Debuchy R."/>
            <person name="Wincker P."/>
            <person name="Weissenbach J."/>
            <person name="Silar P."/>
        </authorList>
    </citation>
    <scope>NUCLEOTIDE SEQUENCE [LARGE SCALE GENOMIC DNA]</scope>
    <source>
        <strain evidence="5">S mat+</strain>
    </source>
</reference>
<feature type="chain" id="PRO_5002775797" evidence="3">
    <location>
        <begin position="21"/>
        <end position="1389"/>
    </location>
</feature>
<accession>B2B3X4</accession>
<dbReference type="SUPFAM" id="SSF51905">
    <property type="entry name" value="FAD/NAD(P)-binding domain"/>
    <property type="match status" value="1"/>
</dbReference>
<organism evidence="5">
    <name type="scientific">Podospora anserina (strain S / ATCC MYA-4624 / DSM 980 / FGSC 10383)</name>
    <name type="common">Pleurage anserina</name>
    <dbReference type="NCBI Taxonomy" id="515849"/>
    <lineage>
        <taxon>Eukaryota</taxon>
        <taxon>Fungi</taxon>
        <taxon>Dikarya</taxon>
        <taxon>Ascomycota</taxon>
        <taxon>Pezizomycotina</taxon>
        <taxon>Sordariomycetes</taxon>
        <taxon>Sordariomycetidae</taxon>
        <taxon>Sordariales</taxon>
        <taxon>Podosporaceae</taxon>
        <taxon>Podospora</taxon>
        <taxon>Podospora anserina</taxon>
    </lineage>
</organism>
<dbReference type="Gene3D" id="3.30.560.10">
    <property type="entry name" value="Glucose Oxidase, domain 3"/>
    <property type="match status" value="1"/>
</dbReference>
<dbReference type="InterPro" id="IPR012132">
    <property type="entry name" value="GMC_OxRdtase"/>
</dbReference>
<dbReference type="InterPro" id="IPR000172">
    <property type="entry name" value="GMC_OxRdtase_N"/>
</dbReference>
<dbReference type="PANTHER" id="PTHR11552">
    <property type="entry name" value="GLUCOSE-METHANOL-CHOLINE GMC OXIDOREDUCTASE"/>
    <property type="match status" value="1"/>
</dbReference>
<dbReference type="Pfam" id="PF05199">
    <property type="entry name" value="GMC_oxred_C"/>
    <property type="match status" value="1"/>
</dbReference>
<feature type="domain" description="Glucose-methanol-choline oxidoreductase N-terminal" evidence="4">
    <location>
        <begin position="331"/>
        <end position="345"/>
    </location>
</feature>
<sequence>MSLSKFCLLASASLVSLTTGLSTPHANIKRQVSQLRESYDFVIVGGGTSGLTVADRLSEAFPQSKPSLVSDHPHRHTANREPETVLVVEYGDVEYAPSSFDPPVDWYGPNSFQSASLWVFFSQPNPEYNNLTALSFAGQVVGGSSAINGQFFDRPSRHDLDSWTQLGVSSDWNWRGMFPYFKKSIKFTAPSAQVAQQYNYTWDLSSYGGTTPIHSSFPPFQWADNSVVLNGWRELGVRTRQDCAGGDKEGLCAVPTSQHPITARRSHAGLGHYADVVGTRSNYDLLVKHQAVRVVYPNGVNSGPPLLDVRSLTTNARFNITANAEVVLSAGAYHTPTVLLRSGIGAANILAASGITQVLELPGVGANLQDHPGSTGVAWNYTKPGNWTPMPEEMADPTFKADATAAFDEVPARGPYTMALGNQAIYISLPNTTPNYLSIIRKILRQTVDGSAASFLPADYRDNAALARGYRDQLAVLAKLLLNPKAPNLETPWSTGYSAPAILLHPLSRGTVRLNPADHLAQPIVDSRHGSNPVDFDMQLANVKWSRRLLDTPTMKRYGAVETAPGEAVQSDAELLAFIKSAATLSYQHPCCTAALGPKNKGGVVDNKLRVHGAKGLRVVDISVLPLVISAHTSSTAYALGEKAADVIIKEWRQEARINRLTGSLFFDDYLCVFTETHFELLVAAAMVSPKPPVDDGPKTQCDQFLALLLSTHRPRPQRQHHILWEAAVTHATKQDCSLCKILTDALQVWFTPSQLGGVQLQVMLIMQQSSEKQDRLLIQFRTPARVTPWTEGQTVNFFVDDGLCGTGGWNLMKTPAALNKESFAWERKVEKMKAWLGRCRESHEMCRSYGGVMLPEGVTVLPSRVLDLLPGNGGVRLYESRVGERGRYACLSHRWGKCQPLTTTRATLGDWKEGLPWEKIPKLFQDAIDIARELGVRYLWIDSLCIVQDDAEDWYRESRKMCAIYQNAVVTVAGTAGFGCEDSLVPTRERTVAGKLKDGTGYRFEVRLMDKHLSGSPSHVHFGKTLLGRGWVYQERLLSRRIIHCCSDELVWECMESVECECPEGVSWMTTADRSRLEIKAIQTRLPREAPVSEQRRVWHDMVRAYTTLDLTKISDRAVAILGLAVEMQHSRKGLYAAGLWEDSFLCDLAWHTGTATRRGKRPTDPRPNRDTTKAPTWSWLSVGTCCEYWSRSDLGNGEPWWEDSGTVVEKIELPPYHTLSAAAQGLGLVHVIPATDLQVDGGTSRLTTHGCLTLKGNLLAGTSSQSVHNDTLEWAGWFQRSFGIDLNLQESRARGFLDIQTTSEKPIIRQGQAVFGMPLGTSIDTEGILDPIYRYRYLLLLVLVDADEQLYERVGMIELAHGDYQWKAPAWWDIPFEAGTMTTMRII</sequence>
<protein>
    <submittedName>
        <fullName evidence="5">Podospora anserina S mat+ genomic DNA chromosome 6, supercontig 2</fullName>
    </submittedName>
</protein>
<dbReference type="Pfam" id="PF06985">
    <property type="entry name" value="HET"/>
    <property type="match status" value="1"/>
</dbReference>
<dbReference type="InterPro" id="IPR036188">
    <property type="entry name" value="FAD/NAD-bd_sf"/>
</dbReference>
<dbReference type="HOGENOM" id="CLU_255054_0_0_1"/>
<reference evidence="5" key="2">
    <citation type="submission" date="2008-07" db="EMBL/GenBank/DDBJ databases">
        <authorList>
            <person name="Genoscope - CEA"/>
        </authorList>
    </citation>
    <scope>NUCLEOTIDE SEQUENCE</scope>
    <source>
        <strain evidence="5">S mat+</strain>
    </source>
</reference>
<evidence type="ECO:0000256" key="3">
    <source>
        <dbReference type="SAM" id="SignalP"/>
    </source>
</evidence>
<dbReference type="Gene3D" id="3.50.50.60">
    <property type="entry name" value="FAD/NAD(P)-binding domain"/>
    <property type="match status" value="1"/>
</dbReference>
<comment type="similarity">
    <text evidence="1">Belongs to the GMC oxidoreductase family.</text>
</comment>
<dbReference type="GO" id="GO:0050660">
    <property type="term" value="F:flavin adenine dinucleotide binding"/>
    <property type="evidence" value="ECO:0007669"/>
    <property type="project" value="InterPro"/>
</dbReference>
<dbReference type="VEuPathDB" id="FungiDB:PODANS_6_7550"/>
<evidence type="ECO:0000256" key="1">
    <source>
        <dbReference type="ARBA" id="ARBA00010790"/>
    </source>
</evidence>
<dbReference type="InterPro" id="IPR007867">
    <property type="entry name" value="GMC_OxRtase_C"/>
</dbReference>
<dbReference type="PROSITE" id="PS00624">
    <property type="entry name" value="GMC_OXRED_2"/>
    <property type="match status" value="1"/>
</dbReference>
<name>B2B3X4_PODAN</name>
<keyword evidence="3" id="KW-0732">Signal</keyword>
<dbReference type="SUPFAM" id="SSF54373">
    <property type="entry name" value="FAD-linked reductases, C-terminal domain"/>
    <property type="match status" value="1"/>
</dbReference>
<dbReference type="EMBL" id="CU638744">
    <property type="protein sequence ID" value="CAP71810.1"/>
    <property type="molecule type" value="Genomic_DNA"/>
</dbReference>
<dbReference type="Pfam" id="PF00732">
    <property type="entry name" value="GMC_oxred_N"/>
    <property type="match status" value="1"/>
</dbReference>
<dbReference type="OrthoDB" id="269227at2759"/>
<evidence type="ECO:0000313" key="5">
    <source>
        <dbReference type="EMBL" id="CAP71810.1"/>
    </source>
</evidence>
<dbReference type="RefSeq" id="XP_001910674.1">
    <property type="nucleotide sequence ID" value="XM_001910639.1"/>
</dbReference>
<dbReference type="GeneID" id="6194784"/>
<dbReference type="InterPro" id="IPR010730">
    <property type="entry name" value="HET"/>
</dbReference>
<dbReference type="GO" id="GO:0044550">
    <property type="term" value="P:secondary metabolite biosynthetic process"/>
    <property type="evidence" value="ECO:0007669"/>
    <property type="project" value="TreeGrafter"/>
</dbReference>
<feature type="region of interest" description="Disordered" evidence="2">
    <location>
        <begin position="1157"/>
        <end position="1176"/>
    </location>
</feature>
<dbReference type="KEGG" id="pan:PODANSg7713"/>
<feature type="signal peptide" evidence="3">
    <location>
        <begin position="1"/>
        <end position="20"/>
    </location>
</feature>
<gene>
    <name evidence="5" type="ORF">PODANS_6_7550</name>
</gene>
<feature type="compositionally biased region" description="Basic and acidic residues" evidence="2">
    <location>
        <begin position="1163"/>
        <end position="1174"/>
    </location>
</feature>
<proteinExistence type="inferred from homology"/>